<gene>
    <name evidence="2" type="ORF">AL504_29505</name>
</gene>
<feature type="domain" description="AB hydrolase-1" evidence="1">
    <location>
        <begin position="10"/>
        <end position="239"/>
    </location>
</feature>
<dbReference type="AlphaFoldDB" id="A0A109XY86"/>
<dbReference type="GO" id="GO:0016020">
    <property type="term" value="C:membrane"/>
    <property type="evidence" value="ECO:0007669"/>
    <property type="project" value="TreeGrafter"/>
</dbReference>
<dbReference type="Proteomes" id="UP000060602">
    <property type="component" value="Chromosome"/>
</dbReference>
<dbReference type="PANTHER" id="PTHR43798:SF33">
    <property type="entry name" value="HYDROLASE, PUTATIVE (AFU_ORTHOLOGUE AFUA_2G14860)-RELATED"/>
    <property type="match status" value="1"/>
</dbReference>
<accession>A0A109XY86</accession>
<name>A0A109XY86_ALCXX</name>
<protein>
    <submittedName>
        <fullName evidence="2">Alpha/beta hydrolase</fullName>
    </submittedName>
</protein>
<dbReference type="Pfam" id="PF12697">
    <property type="entry name" value="Abhydrolase_6"/>
    <property type="match status" value="1"/>
</dbReference>
<sequence>MSRASAAPPVLLVHGLIGAFDVAAGLPRHAAPPLLGYGEHQATPPARISLPAQVEHLRAFIDTHFDGVAVDLVGHSVGGALAMLLAHAYPRRVRRIVNVEGNFALADAFWSASVAGMSAAGADAMLAGFRADPLGWLGGAVVEPRPCWHDTARRWLAQQPASTLRAMAASVVAVTGAPAYQDTLRQVFERHPVYLLSGERSHAGWNVPDWAWRACAGRQVLDGCGHLMMLERPEAFVAAVRRCLGHDGQ</sequence>
<reference evidence="3" key="1">
    <citation type="submission" date="2015-12" db="EMBL/GenBank/DDBJ databases">
        <title>FDA dAtabase for Regulatory Grade micrObial Sequences (FDA-ARGOS): Supporting development and validation of Infectious Disease Dx tests.</title>
        <authorList>
            <person name="Case J."/>
            <person name="Tallon L."/>
            <person name="Sadzewicz L."/>
            <person name="Sengamalay N."/>
            <person name="Ott S."/>
            <person name="Godinez A."/>
            <person name="Nagaraj S."/>
            <person name="Nadendla S."/>
            <person name="Sichtig H."/>
        </authorList>
    </citation>
    <scope>NUCLEOTIDE SEQUENCE [LARGE SCALE GENOMIC DNA]</scope>
    <source>
        <strain evidence="3">FDAARGOS_147</strain>
    </source>
</reference>
<organism evidence="2 3">
    <name type="scientific">Alcaligenes xylosoxydans xylosoxydans</name>
    <name type="common">Achromobacter xylosoxidans</name>
    <dbReference type="NCBI Taxonomy" id="85698"/>
    <lineage>
        <taxon>Bacteria</taxon>
        <taxon>Pseudomonadati</taxon>
        <taxon>Pseudomonadota</taxon>
        <taxon>Betaproteobacteria</taxon>
        <taxon>Burkholderiales</taxon>
        <taxon>Alcaligenaceae</taxon>
        <taxon>Achromobacter</taxon>
    </lineage>
</organism>
<evidence type="ECO:0000313" key="2">
    <source>
        <dbReference type="EMBL" id="AMG39773.2"/>
    </source>
</evidence>
<dbReference type="InterPro" id="IPR000073">
    <property type="entry name" value="AB_hydrolase_1"/>
</dbReference>
<dbReference type="InterPro" id="IPR029058">
    <property type="entry name" value="AB_hydrolase_fold"/>
</dbReference>
<evidence type="ECO:0000259" key="1">
    <source>
        <dbReference type="Pfam" id="PF12697"/>
    </source>
</evidence>
<dbReference type="RefSeq" id="WP_104021764.1">
    <property type="nucleotide sequence ID" value="NZ_CP014060.2"/>
</dbReference>
<dbReference type="Gene3D" id="3.40.50.1820">
    <property type="entry name" value="alpha/beta hydrolase"/>
    <property type="match status" value="1"/>
</dbReference>
<dbReference type="InterPro" id="IPR050266">
    <property type="entry name" value="AB_hydrolase_sf"/>
</dbReference>
<keyword evidence="2" id="KW-0378">Hydrolase</keyword>
<dbReference type="EMBL" id="CP014060">
    <property type="protein sequence ID" value="AMG39773.2"/>
    <property type="molecule type" value="Genomic_DNA"/>
</dbReference>
<evidence type="ECO:0000313" key="3">
    <source>
        <dbReference type="Proteomes" id="UP000060602"/>
    </source>
</evidence>
<dbReference type="SUPFAM" id="SSF53474">
    <property type="entry name" value="alpha/beta-Hydrolases"/>
    <property type="match status" value="1"/>
</dbReference>
<dbReference type="PANTHER" id="PTHR43798">
    <property type="entry name" value="MONOACYLGLYCEROL LIPASE"/>
    <property type="match status" value="1"/>
</dbReference>
<proteinExistence type="predicted"/>
<dbReference type="GO" id="GO:0016787">
    <property type="term" value="F:hydrolase activity"/>
    <property type="evidence" value="ECO:0007669"/>
    <property type="project" value="UniProtKB-KW"/>
</dbReference>